<dbReference type="PANTHER" id="PTHR30151:SF0">
    <property type="entry name" value="ABC TRANSPORTER PERMEASE PROTEIN MJ0413-RELATED"/>
    <property type="match status" value="1"/>
</dbReference>
<evidence type="ECO:0000313" key="10">
    <source>
        <dbReference type="Proteomes" id="UP000217289"/>
    </source>
</evidence>
<comment type="subcellular location">
    <subcellularLocation>
        <location evidence="1 7">Cell membrane</location>
        <topology evidence="1 7">Multi-pass membrane protein</topology>
    </subcellularLocation>
</comment>
<evidence type="ECO:0000259" key="8">
    <source>
        <dbReference type="PROSITE" id="PS50928"/>
    </source>
</evidence>
<keyword evidence="3" id="KW-1003">Cell membrane</keyword>
<dbReference type="PROSITE" id="PS50928">
    <property type="entry name" value="ABC_TM1"/>
    <property type="match status" value="1"/>
</dbReference>
<protein>
    <submittedName>
        <fullName evidence="9">ABC-type nitrate/sulfonate/bicarbonate transport system, permease component</fullName>
    </submittedName>
</protein>
<dbReference type="CDD" id="cd06261">
    <property type="entry name" value="TM_PBP2"/>
    <property type="match status" value="1"/>
</dbReference>
<proteinExistence type="inferred from homology"/>
<evidence type="ECO:0000256" key="1">
    <source>
        <dbReference type="ARBA" id="ARBA00004651"/>
    </source>
</evidence>
<feature type="transmembrane region" description="Helical" evidence="7">
    <location>
        <begin position="69"/>
        <end position="89"/>
    </location>
</feature>
<feature type="domain" description="ABC transmembrane type-1" evidence="8">
    <location>
        <begin position="62"/>
        <end position="243"/>
    </location>
</feature>
<reference evidence="9 10" key="1">
    <citation type="submission" date="2017-06" db="EMBL/GenBank/DDBJ databases">
        <authorList>
            <person name="Kim H.J."/>
            <person name="Triplett B.A."/>
        </authorList>
    </citation>
    <scope>NUCLEOTIDE SEQUENCE [LARGE SCALE GENOMIC DNA]</scope>
    <source>
        <strain evidence="9 10">DSM 14713</strain>
    </source>
</reference>
<dbReference type="Gene3D" id="1.10.3720.10">
    <property type="entry name" value="MetI-like"/>
    <property type="match status" value="1"/>
</dbReference>
<feature type="transmembrane region" description="Helical" evidence="7">
    <location>
        <begin position="191"/>
        <end position="212"/>
    </location>
</feature>
<evidence type="ECO:0000256" key="7">
    <source>
        <dbReference type="RuleBase" id="RU363032"/>
    </source>
</evidence>
<dbReference type="GO" id="GO:0005886">
    <property type="term" value="C:plasma membrane"/>
    <property type="evidence" value="ECO:0007669"/>
    <property type="project" value="UniProtKB-SubCell"/>
</dbReference>
<keyword evidence="5 7" id="KW-1133">Transmembrane helix</keyword>
<dbReference type="SUPFAM" id="SSF161098">
    <property type="entry name" value="MetI-like"/>
    <property type="match status" value="1"/>
</dbReference>
<accession>A0A250IL92</accession>
<evidence type="ECO:0000256" key="3">
    <source>
        <dbReference type="ARBA" id="ARBA00022475"/>
    </source>
</evidence>
<evidence type="ECO:0000313" key="9">
    <source>
        <dbReference type="EMBL" id="ATB31951.1"/>
    </source>
</evidence>
<dbReference type="Proteomes" id="UP000217289">
    <property type="component" value="Chromosome"/>
</dbReference>
<comment type="similarity">
    <text evidence="7">Belongs to the binding-protein-dependent transport system permease family.</text>
</comment>
<gene>
    <name evidence="9" type="ORF">MEBOL_005423</name>
</gene>
<keyword evidence="6 7" id="KW-0472">Membrane</keyword>
<feature type="transmembrane region" description="Helical" evidence="7">
    <location>
        <begin position="224"/>
        <end position="244"/>
    </location>
</feature>
<keyword evidence="10" id="KW-1185">Reference proteome</keyword>
<dbReference type="FunFam" id="1.10.3720.10:FF:000003">
    <property type="entry name" value="Aliphatic sulfonate ABC transporter permease"/>
    <property type="match status" value="1"/>
</dbReference>
<feature type="transmembrane region" description="Helical" evidence="7">
    <location>
        <begin position="110"/>
        <end position="134"/>
    </location>
</feature>
<dbReference type="InterPro" id="IPR000515">
    <property type="entry name" value="MetI-like"/>
</dbReference>
<dbReference type="InterPro" id="IPR035906">
    <property type="entry name" value="MetI-like_sf"/>
</dbReference>
<evidence type="ECO:0000256" key="2">
    <source>
        <dbReference type="ARBA" id="ARBA00022448"/>
    </source>
</evidence>
<name>A0A250IL92_9BACT</name>
<keyword evidence="4 7" id="KW-0812">Transmembrane</keyword>
<evidence type="ECO:0000256" key="5">
    <source>
        <dbReference type="ARBA" id="ARBA00022989"/>
    </source>
</evidence>
<evidence type="ECO:0000256" key="4">
    <source>
        <dbReference type="ARBA" id="ARBA00022692"/>
    </source>
</evidence>
<dbReference type="KEGG" id="mbd:MEBOL_005423"/>
<evidence type="ECO:0000256" key="6">
    <source>
        <dbReference type="ARBA" id="ARBA00023136"/>
    </source>
</evidence>
<organism evidence="9 10">
    <name type="scientific">Melittangium boletus DSM 14713</name>
    <dbReference type="NCBI Taxonomy" id="1294270"/>
    <lineage>
        <taxon>Bacteria</taxon>
        <taxon>Pseudomonadati</taxon>
        <taxon>Myxococcota</taxon>
        <taxon>Myxococcia</taxon>
        <taxon>Myxococcales</taxon>
        <taxon>Cystobacterineae</taxon>
        <taxon>Archangiaceae</taxon>
        <taxon>Melittangium</taxon>
    </lineage>
</organism>
<dbReference type="RefSeq" id="WP_245920149.1">
    <property type="nucleotide sequence ID" value="NZ_CP022163.1"/>
</dbReference>
<keyword evidence="2 7" id="KW-0813">Transport</keyword>
<dbReference type="EMBL" id="CP022163">
    <property type="protein sequence ID" value="ATB31951.1"/>
    <property type="molecule type" value="Genomic_DNA"/>
</dbReference>
<dbReference type="AlphaFoldDB" id="A0A250IL92"/>
<sequence length="262" mass="28605">MMAMGGPHRIRHAAGPWLGLALFVLAWELALEVSHVRWLPRPWEVLLGILELLRRGVLFKHVVASLFRVTWGFLLAVGVALPLGFVLGWNRPASRALSPFVQMLRPISPLAWIPLSILWWGVGDLSAIFIIFIASAPPLTLAAMNAVRNVPAVYVNAGRNFGLSPPRLFQRILLPAALPELLSGMRLTLGISWLVVVAAEMLAVNSGLGYLIVDSRNAGNRYDLVVAGMVFIGLIGLALDQAMAHVARRAMHRRDLIGEEGA</sequence>
<dbReference type="GO" id="GO:0042918">
    <property type="term" value="P:alkanesulfonate transmembrane transport"/>
    <property type="evidence" value="ECO:0007669"/>
    <property type="project" value="UniProtKB-ARBA"/>
</dbReference>
<dbReference type="PANTHER" id="PTHR30151">
    <property type="entry name" value="ALKANE SULFONATE ABC TRANSPORTER-RELATED, MEMBRANE SUBUNIT"/>
    <property type="match status" value="1"/>
</dbReference>
<dbReference type="Pfam" id="PF00528">
    <property type="entry name" value="BPD_transp_1"/>
    <property type="match status" value="1"/>
</dbReference>